<dbReference type="PANTHER" id="PTHR12697">
    <property type="entry name" value="PBS LYASE HEAT-LIKE PROTEIN"/>
    <property type="match status" value="1"/>
</dbReference>
<dbReference type="Pfam" id="PF03130">
    <property type="entry name" value="HEAT_PBS"/>
    <property type="match status" value="1"/>
</dbReference>
<dbReference type="NCBIfam" id="NF045915">
    <property type="entry name" value="PhycobilmeDegNblB"/>
    <property type="match status" value="1"/>
</dbReference>
<evidence type="ECO:0000256" key="1">
    <source>
        <dbReference type="ARBA" id="ARBA00022549"/>
    </source>
</evidence>
<dbReference type="PANTHER" id="PTHR12697:SF39">
    <property type="entry name" value="SLR1687 PROTEIN"/>
    <property type="match status" value="1"/>
</dbReference>
<protein>
    <submittedName>
        <fullName evidence="3">HEAT repeat domain-containing protein</fullName>
    </submittedName>
</protein>
<proteinExistence type="predicted"/>
<keyword evidence="1" id="KW-0042">Antenna complex</keyword>
<accession>A0AAW9QYF0</accession>
<dbReference type="GO" id="GO:0016491">
    <property type="term" value="F:oxidoreductase activity"/>
    <property type="evidence" value="ECO:0007669"/>
    <property type="project" value="TreeGrafter"/>
</dbReference>
<name>A0AAW9QYF0_9CHRO</name>
<dbReference type="Pfam" id="PF13646">
    <property type="entry name" value="HEAT_2"/>
    <property type="match status" value="1"/>
</dbReference>
<dbReference type="GO" id="GO:0030089">
    <property type="term" value="C:phycobilisome"/>
    <property type="evidence" value="ECO:0007669"/>
    <property type="project" value="UniProtKB-KW"/>
</dbReference>
<dbReference type="EMBL" id="JBAFSM010000056">
    <property type="protein sequence ID" value="MEG3439677.1"/>
    <property type="molecule type" value="Genomic_DNA"/>
</dbReference>
<evidence type="ECO:0000313" key="4">
    <source>
        <dbReference type="Proteomes" id="UP001328733"/>
    </source>
</evidence>
<dbReference type="SMART" id="SM00567">
    <property type="entry name" value="EZ_HEAT"/>
    <property type="match status" value="5"/>
</dbReference>
<dbReference type="InterPro" id="IPR016024">
    <property type="entry name" value="ARM-type_fold"/>
</dbReference>
<dbReference type="Gene3D" id="1.25.10.10">
    <property type="entry name" value="Leucine-rich Repeat Variant"/>
    <property type="match status" value="1"/>
</dbReference>
<dbReference type="Proteomes" id="UP001328733">
    <property type="component" value="Unassembled WGS sequence"/>
</dbReference>
<dbReference type="InterPro" id="IPR004155">
    <property type="entry name" value="PBS_lyase_HEAT"/>
</dbReference>
<dbReference type="InterPro" id="IPR011989">
    <property type="entry name" value="ARM-like"/>
</dbReference>
<organism evidence="3 4">
    <name type="scientific">Pannus brasiliensis CCIBt3594</name>
    <dbReference type="NCBI Taxonomy" id="1427578"/>
    <lineage>
        <taxon>Bacteria</taxon>
        <taxon>Bacillati</taxon>
        <taxon>Cyanobacteriota</taxon>
        <taxon>Cyanophyceae</taxon>
        <taxon>Oscillatoriophycideae</taxon>
        <taxon>Chroococcales</taxon>
        <taxon>Microcystaceae</taxon>
        <taxon>Pannus</taxon>
    </lineage>
</organism>
<keyword evidence="2" id="KW-0605">Phycobilisome</keyword>
<comment type="caution">
    <text evidence="3">The sequence shown here is derived from an EMBL/GenBank/DDBJ whole genome shotgun (WGS) entry which is preliminary data.</text>
</comment>
<sequence length="220" mass="24135">MSYSPESVQQLLDSDDYGDRLSGINRLRQLDPKVAFEMIRPLVNDVNARVRYAAISQLDPLGKQDLDTALTLLRERLHNDPETDVKAAAADAIGGLKLTDAYDDLRDLYQQSSDWLLQVSIVAALGELGEPRGFDLLSEALSSEYDLVKISAVSALGELGDPRAVSLLVPLVTHDDWQLRYRLAQALGRLGGDEAMTALEQLTGDRSAQVASEAKNNLRD</sequence>
<dbReference type="SUPFAM" id="SSF48371">
    <property type="entry name" value="ARM repeat"/>
    <property type="match status" value="1"/>
</dbReference>
<evidence type="ECO:0000313" key="3">
    <source>
        <dbReference type="EMBL" id="MEG3439677.1"/>
    </source>
</evidence>
<dbReference type="RefSeq" id="WP_332867158.1">
    <property type="nucleotide sequence ID" value="NZ_JBAFSM010000056.1"/>
</dbReference>
<evidence type="ECO:0000256" key="2">
    <source>
        <dbReference type="ARBA" id="ARBA00022738"/>
    </source>
</evidence>
<gene>
    <name evidence="3" type="ORF">V0288_21295</name>
</gene>
<dbReference type="AlphaFoldDB" id="A0AAW9QYF0"/>
<reference evidence="3 4" key="1">
    <citation type="submission" date="2024-01" db="EMBL/GenBank/DDBJ databases">
        <title>Genomic insights into the taxonomy and metabolism of the cyanobacterium Pannus brasiliensis CCIBt3594.</title>
        <authorList>
            <person name="Machado M."/>
            <person name="Botero N.B."/>
            <person name="Andreote A.P.D."/>
            <person name="Feitosa A.M.T."/>
            <person name="Popin R."/>
            <person name="Sivonen K."/>
            <person name="Fiore M.F."/>
        </authorList>
    </citation>
    <scope>NUCLEOTIDE SEQUENCE [LARGE SCALE GENOMIC DNA]</scope>
    <source>
        <strain evidence="3 4">CCIBt3594</strain>
    </source>
</reference>
<keyword evidence="4" id="KW-1185">Reference proteome</keyword>